<evidence type="ECO:0008006" key="2">
    <source>
        <dbReference type="Google" id="ProtNLM"/>
    </source>
</evidence>
<dbReference type="AlphaFoldDB" id="A0A0F9PAR5"/>
<organism evidence="1">
    <name type="scientific">marine sediment metagenome</name>
    <dbReference type="NCBI Taxonomy" id="412755"/>
    <lineage>
        <taxon>unclassified sequences</taxon>
        <taxon>metagenomes</taxon>
        <taxon>ecological metagenomes</taxon>
    </lineage>
</organism>
<dbReference type="EMBL" id="LAZR01003132">
    <property type="protein sequence ID" value="KKN21617.1"/>
    <property type="molecule type" value="Genomic_DNA"/>
</dbReference>
<name>A0A0F9PAR5_9ZZZZ</name>
<sequence length="63" mass="7403">MIDLWVVKNKVTGRYYQYIGKGCHRWVKSIHAGDNFTLSKAMEMVTDLKWQGYAAVEQHIEEE</sequence>
<accession>A0A0F9PAR5</accession>
<proteinExistence type="predicted"/>
<comment type="caution">
    <text evidence="1">The sequence shown here is derived from an EMBL/GenBank/DDBJ whole genome shotgun (WGS) entry which is preliminary data.</text>
</comment>
<reference evidence="1" key="1">
    <citation type="journal article" date="2015" name="Nature">
        <title>Complex archaea that bridge the gap between prokaryotes and eukaryotes.</title>
        <authorList>
            <person name="Spang A."/>
            <person name="Saw J.H."/>
            <person name="Jorgensen S.L."/>
            <person name="Zaremba-Niedzwiedzka K."/>
            <person name="Martijn J."/>
            <person name="Lind A.E."/>
            <person name="van Eijk R."/>
            <person name="Schleper C."/>
            <person name="Guy L."/>
            <person name="Ettema T.J."/>
        </authorList>
    </citation>
    <scope>NUCLEOTIDE SEQUENCE</scope>
</reference>
<gene>
    <name evidence="1" type="ORF">LCGC14_0923590</name>
</gene>
<protein>
    <recommendedName>
        <fullName evidence="2">WGR domain-containing protein</fullName>
    </recommendedName>
</protein>
<evidence type="ECO:0000313" key="1">
    <source>
        <dbReference type="EMBL" id="KKN21617.1"/>
    </source>
</evidence>